<dbReference type="Pfam" id="PF00059">
    <property type="entry name" value="Lectin_C"/>
    <property type="match status" value="2"/>
</dbReference>
<dbReference type="PROSITE" id="PS50041">
    <property type="entry name" value="C_TYPE_LECTIN_2"/>
    <property type="match status" value="2"/>
</dbReference>
<dbReference type="PANTHER" id="PTHR45784">
    <property type="entry name" value="C-TYPE LECTIN DOMAIN FAMILY 20 MEMBER A-RELATED"/>
    <property type="match status" value="1"/>
</dbReference>
<evidence type="ECO:0000256" key="1">
    <source>
        <dbReference type="ARBA" id="ARBA00023157"/>
    </source>
</evidence>
<dbReference type="InterPro" id="IPR016187">
    <property type="entry name" value="CTDL_fold"/>
</dbReference>
<reference evidence="3" key="1">
    <citation type="submission" date="2018-07" db="EMBL/GenBank/DDBJ databases">
        <title>Comparative genomics of catfishes provides insights into carnivory and benthic adaptation.</title>
        <authorList>
            <person name="Zhang Y."/>
            <person name="Wang D."/>
            <person name="Peng Z."/>
            <person name="Zheng S."/>
            <person name="Shao F."/>
            <person name="Tao W."/>
        </authorList>
    </citation>
    <scope>NUCLEOTIDE SEQUENCE</scope>
    <source>
        <strain evidence="3">Chongqing</strain>
    </source>
</reference>
<feature type="domain" description="C-type lectin" evidence="2">
    <location>
        <begin position="1"/>
        <end position="108"/>
    </location>
</feature>
<dbReference type="CDD" id="cd00037">
    <property type="entry name" value="CLECT"/>
    <property type="match status" value="1"/>
</dbReference>
<accession>A0AAD5AWP6</accession>
<dbReference type="AlphaFoldDB" id="A0AAD5AWP6"/>
<dbReference type="Gene3D" id="3.10.100.10">
    <property type="entry name" value="Mannose-Binding Protein A, subunit A"/>
    <property type="match status" value="3"/>
</dbReference>
<feature type="non-terminal residue" evidence="3">
    <location>
        <position position="382"/>
    </location>
</feature>
<dbReference type="InterPro" id="IPR001304">
    <property type="entry name" value="C-type_lectin-like"/>
</dbReference>
<dbReference type="SMART" id="SM00034">
    <property type="entry name" value="CLECT"/>
    <property type="match status" value="2"/>
</dbReference>
<dbReference type="Proteomes" id="UP001205998">
    <property type="component" value="Unassembled WGS sequence"/>
</dbReference>
<dbReference type="SUPFAM" id="SSF56436">
    <property type="entry name" value="C-type lectin-like"/>
    <property type="match status" value="4"/>
</dbReference>
<sequence>FVYVPKRVTWTEAQRYCTQNYGGLATITADEQNWISLGIENFTDAWIGLFRSPVNTNIWLWYNRQPSVYFKWCPNQPNNYNNAQNCVVLTTCGWNDLECRNPQSFFCNNVSAILVKEEKTWEEAREFCRTHYTGLASMSNLHLPGNDPNQIPDDSVWTGLRFLNGNWTWMSGELLGIPESLTCTPQLNSCGAYNINITAKMKASVLFLLYLCGIAGALRKGFMYVTASVSWYEALTYCTENYGGLATITTAYDNQLLMGITNLSAAWIGLIRSPENAKTFLWYYRQPLIYFKWNDTQPNNYNNGQNCVLLLPSGWNDLECQQPRAFICNYGLDILIRRKKTWEEAREFCRTHYTGLASMSQVHMPENEAILIATDSVWTGLH</sequence>
<name>A0AAD5AWP6_SILAS</name>
<evidence type="ECO:0000313" key="3">
    <source>
        <dbReference type="EMBL" id="KAI5624046.1"/>
    </source>
</evidence>
<proteinExistence type="predicted"/>
<evidence type="ECO:0000259" key="2">
    <source>
        <dbReference type="PROSITE" id="PS50041"/>
    </source>
</evidence>
<dbReference type="PANTHER" id="PTHR45784:SF8">
    <property type="entry name" value="C-TYPE MANNOSE RECEPTOR 2-RELATED"/>
    <property type="match status" value="1"/>
</dbReference>
<protein>
    <recommendedName>
        <fullName evidence="2">C-type lectin domain-containing protein</fullName>
    </recommendedName>
</protein>
<keyword evidence="1" id="KW-1015">Disulfide bond</keyword>
<comment type="caution">
    <text evidence="3">The sequence shown here is derived from an EMBL/GenBank/DDBJ whole genome shotgun (WGS) entry which is preliminary data.</text>
</comment>
<organism evidence="3 4">
    <name type="scientific">Silurus asotus</name>
    <name type="common">Amur catfish</name>
    <name type="synonym">Parasilurus asotus</name>
    <dbReference type="NCBI Taxonomy" id="30991"/>
    <lineage>
        <taxon>Eukaryota</taxon>
        <taxon>Metazoa</taxon>
        <taxon>Chordata</taxon>
        <taxon>Craniata</taxon>
        <taxon>Vertebrata</taxon>
        <taxon>Euteleostomi</taxon>
        <taxon>Actinopterygii</taxon>
        <taxon>Neopterygii</taxon>
        <taxon>Teleostei</taxon>
        <taxon>Ostariophysi</taxon>
        <taxon>Siluriformes</taxon>
        <taxon>Siluridae</taxon>
        <taxon>Silurus</taxon>
    </lineage>
</organism>
<dbReference type="PROSITE" id="PS00615">
    <property type="entry name" value="C_TYPE_LECTIN_1"/>
    <property type="match status" value="1"/>
</dbReference>
<feature type="non-terminal residue" evidence="3">
    <location>
        <position position="1"/>
    </location>
</feature>
<dbReference type="InterPro" id="IPR016186">
    <property type="entry name" value="C-type_lectin-like/link_sf"/>
</dbReference>
<dbReference type="InterPro" id="IPR018378">
    <property type="entry name" value="C-type_lectin_CS"/>
</dbReference>
<gene>
    <name evidence="3" type="ORF">C0J50_16424</name>
</gene>
<evidence type="ECO:0000313" key="4">
    <source>
        <dbReference type="Proteomes" id="UP001205998"/>
    </source>
</evidence>
<dbReference type="EMBL" id="MU551594">
    <property type="protein sequence ID" value="KAI5624046.1"/>
    <property type="molecule type" value="Genomic_DNA"/>
</dbReference>
<feature type="domain" description="C-type lectin" evidence="2">
    <location>
        <begin position="222"/>
        <end position="329"/>
    </location>
</feature>
<keyword evidence="4" id="KW-1185">Reference proteome</keyword>